<dbReference type="InterPro" id="IPR015813">
    <property type="entry name" value="Pyrv/PenolPyrv_kinase-like_dom"/>
</dbReference>
<keyword evidence="3" id="KW-1185">Reference proteome</keyword>
<name>A0A926DDI6_9FIRM</name>
<dbReference type="Proteomes" id="UP000620366">
    <property type="component" value="Unassembled WGS sequence"/>
</dbReference>
<protein>
    <submittedName>
        <fullName evidence="2">Phosphoenolpyruvate hydrolase family protein</fullName>
    </submittedName>
</protein>
<dbReference type="SUPFAM" id="SSF51621">
    <property type="entry name" value="Phosphoenolpyruvate/pyruvate domain"/>
    <property type="match status" value="1"/>
</dbReference>
<dbReference type="PIRSF" id="PIRSF034452">
    <property type="entry name" value="TIM-br_sig_trnsd"/>
    <property type="match status" value="1"/>
</dbReference>
<dbReference type="InterPro" id="IPR009215">
    <property type="entry name" value="TIM-br_IGPS-like"/>
</dbReference>
<dbReference type="InterPro" id="IPR013785">
    <property type="entry name" value="Aldolase_TIM"/>
</dbReference>
<dbReference type="EMBL" id="JACRSP010000001">
    <property type="protein sequence ID" value="MBC8535334.1"/>
    <property type="molecule type" value="Genomic_DNA"/>
</dbReference>
<dbReference type="RefSeq" id="WP_249299002.1">
    <property type="nucleotide sequence ID" value="NZ_JACRSP010000001.1"/>
</dbReference>
<comment type="caution">
    <text evidence="2">The sequence shown here is derived from an EMBL/GenBank/DDBJ whole genome shotgun (WGS) entry which is preliminary data.</text>
</comment>
<dbReference type="Gene3D" id="3.20.20.70">
    <property type="entry name" value="Aldolase class I"/>
    <property type="match status" value="1"/>
</dbReference>
<organism evidence="2 3">
    <name type="scientific">Feifania hominis</name>
    <dbReference type="NCBI Taxonomy" id="2763660"/>
    <lineage>
        <taxon>Bacteria</taxon>
        <taxon>Bacillati</taxon>
        <taxon>Bacillota</taxon>
        <taxon>Clostridia</taxon>
        <taxon>Eubacteriales</taxon>
        <taxon>Feifaniaceae</taxon>
        <taxon>Feifania</taxon>
    </lineage>
</organism>
<dbReference type="AlphaFoldDB" id="A0A926DDI6"/>
<evidence type="ECO:0000313" key="3">
    <source>
        <dbReference type="Proteomes" id="UP000620366"/>
    </source>
</evidence>
<evidence type="ECO:0000259" key="1">
    <source>
        <dbReference type="Pfam" id="PF09370"/>
    </source>
</evidence>
<dbReference type="GO" id="GO:0016787">
    <property type="term" value="F:hydrolase activity"/>
    <property type="evidence" value="ECO:0007669"/>
    <property type="project" value="UniProtKB-KW"/>
</dbReference>
<dbReference type="PANTHER" id="PTHR31862">
    <property type="entry name" value="UPF0261 DOMAIN PROTEIN (AFU_ORTHOLOGUE AFUA_1G10120)"/>
    <property type="match status" value="1"/>
</dbReference>
<reference evidence="2" key="1">
    <citation type="submission" date="2020-08" db="EMBL/GenBank/DDBJ databases">
        <title>Genome public.</title>
        <authorList>
            <person name="Liu C."/>
            <person name="Sun Q."/>
        </authorList>
    </citation>
    <scope>NUCLEOTIDE SEQUENCE</scope>
    <source>
        <strain evidence="2">BX7</strain>
    </source>
</reference>
<dbReference type="InterPro" id="IPR051353">
    <property type="entry name" value="Tobamovirus_resist_UPF0261"/>
</dbReference>
<accession>A0A926DDI6</accession>
<evidence type="ECO:0000313" key="2">
    <source>
        <dbReference type="EMBL" id="MBC8535334.1"/>
    </source>
</evidence>
<proteinExistence type="predicted"/>
<dbReference type="Pfam" id="PF09370">
    <property type="entry name" value="PEP_hydrolase"/>
    <property type="match status" value="1"/>
</dbReference>
<gene>
    <name evidence="2" type="ORF">H8695_01305</name>
</gene>
<keyword evidence="2" id="KW-0378">Hydrolase</keyword>
<sequence>MGKVSREVLLHRVAKLKAENRAIIATGAGIGITARCQEVAGSDLILVDMAARMRMAGFGAMSANFAVKRANSLIAELAPEILPIVEHTPVLAGVAATEPFADIRQTIRECSECGYSGVFNSPSVGWNDSFNAKNLTRVGLGYDREIELIAVAHGENLITLARCYDAWQAGEMARAGADFIVADLGPTAGGLSGVKTTLDHDEIRKLTESIVRAARGENESVTVLCTGGPLAAPREVELLLNSIAGLDGFYGGSATDSIPMEQGIISVAQGFKQTRLYGF</sequence>
<dbReference type="PANTHER" id="PTHR31862:SF1">
    <property type="entry name" value="UPF0261 DOMAIN PROTEIN (AFU_ORTHOLOGUE AFUA_1G10120)"/>
    <property type="match status" value="1"/>
</dbReference>
<feature type="domain" description="TIM-barrel" evidence="1">
    <location>
        <begin position="11"/>
        <end position="273"/>
    </location>
</feature>